<dbReference type="Gene3D" id="2.80.10.50">
    <property type="match status" value="1"/>
</dbReference>
<accession>A0A2R6Q5H2</accession>
<evidence type="ECO:0000256" key="1">
    <source>
        <dbReference type="SAM" id="MobiDB-lite"/>
    </source>
</evidence>
<protein>
    <submittedName>
        <fullName evidence="2">Uncharacterized protein</fullName>
    </submittedName>
</protein>
<keyword evidence="3" id="KW-1185">Reference proteome</keyword>
<dbReference type="EMBL" id="MLYV02000398">
    <property type="protein sequence ID" value="PSS02363.1"/>
    <property type="molecule type" value="Genomic_DNA"/>
</dbReference>
<feature type="region of interest" description="Disordered" evidence="1">
    <location>
        <begin position="153"/>
        <end position="175"/>
    </location>
</feature>
<feature type="region of interest" description="Disordered" evidence="1">
    <location>
        <begin position="20"/>
        <end position="43"/>
    </location>
</feature>
<evidence type="ECO:0000313" key="2">
    <source>
        <dbReference type="EMBL" id="PSS02363.1"/>
    </source>
</evidence>
<feature type="compositionally biased region" description="Polar residues" evidence="1">
    <location>
        <begin position="159"/>
        <end position="169"/>
    </location>
</feature>
<gene>
    <name evidence="2" type="ORF">PHLCEN_2v4056</name>
</gene>
<dbReference type="AlphaFoldDB" id="A0A2R6Q5H2"/>
<name>A0A2R6Q5H2_9APHY</name>
<dbReference type="GO" id="GO:0004867">
    <property type="term" value="F:serine-type endopeptidase inhibitor activity"/>
    <property type="evidence" value="ECO:0007669"/>
    <property type="project" value="InterPro"/>
</dbReference>
<dbReference type="InterPro" id="IPR031755">
    <property type="entry name" value="Inhibitor_I66"/>
</dbReference>
<dbReference type="Proteomes" id="UP000186601">
    <property type="component" value="Unassembled WGS sequence"/>
</dbReference>
<sequence length="175" mass="19087">MVDLPNGIYLISSGSSRNNFVGRPRSDPMSQTPQKVISLPPSPDADAPKWVIEKLPNGRYRLKALGAPTGIRGGLLWAYDDEVEDTEDAEVEEWHLRPYRSVSPGSASHYTIEWATGGAGWVRQSNEPYTQIAVAPLSGQGKEEELWTVVHIPMPSDESPGQLTPASESSGEESD</sequence>
<comment type="caution">
    <text evidence="2">The sequence shown here is derived from an EMBL/GenBank/DDBJ whole genome shotgun (WGS) entry which is preliminary data.</text>
</comment>
<evidence type="ECO:0000313" key="3">
    <source>
        <dbReference type="Proteomes" id="UP000186601"/>
    </source>
</evidence>
<dbReference type="CDD" id="cd23428">
    <property type="entry name" value="beta-trefoil_Ricin_SPI"/>
    <property type="match status" value="1"/>
</dbReference>
<proteinExistence type="predicted"/>
<organism evidence="2 3">
    <name type="scientific">Hermanssonia centrifuga</name>
    <dbReference type="NCBI Taxonomy" id="98765"/>
    <lineage>
        <taxon>Eukaryota</taxon>
        <taxon>Fungi</taxon>
        <taxon>Dikarya</taxon>
        <taxon>Basidiomycota</taxon>
        <taxon>Agaricomycotina</taxon>
        <taxon>Agaricomycetes</taxon>
        <taxon>Polyporales</taxon>
        <taxon>Meruliaceae</taxon>
        <taxon>Hermanssonia</taxon>
    </lineage>
</organism>
<reference evidence="2 3" key="1">
    <citation type="submission" date="2018-02" db="EMBL/GenBank/DDBJ databases">
        <title>Genome sequence of the basidiomycete white-rot fungus Phlebia centrifuga.</title>
        <authorList>
            <person name="Granchi Z."/>
            <person name="Peng M."/>
            <person name="de Vries R.P."/>
            <person name="Hilden K."/>
            <person name="Makela M.R."/>
            <person name="Grigoriev I."/>
            <person name="Riley R."/>
        </authorList>
    </citation>
    <scope>NUCLEOTIDE SEQUENCE [LARGE SCALE GENOMIC DNA]</scope>
    <source>
        <strain evidence="2 3">FBCC195</strain>
    </source>
</reference>
<dbReference type="Pfam" id="PF16850">
    <property type="entry name" value="Inhibitor_I66"/>
    <property type="match status" value="1"/>
</dbReference>
<dbReference type="OrthoDB" id="3439489at2759"/>